<dbReference type="GO" id="GO:0070180">
    <property type="term" value="F:large ribosomal subunit rRNA binding"/>
    <property type="evidence" value="ECO:0007669"/>
    <property type="project" value="UniProtKB-UniRule"/>
</dbReference>
<dbReference type="GO" id="GO:0015934">
    <property type="term" value="C:large ribosomal subunit"/>
    <property type="evidence" value="ECO:0007669"/>
    <property type="project" value="InterPro"/>
</dbReference>
<evidence type="ECO:0000313" key="7">
    <source>
        <dbReference type="Proteomes" id="UP000000378"/>
    </source>
</evidence>
<evidence type="ECO:0000256" key="1">
    <source>
        <dbReference type="ARBA" id="ARBA00008889"/>
    </source>
</evidence>
<dbReference type="CDD" id="cd05797">
    <property type="entry name" value="Ribosomal_L10"/>
    <property type="match status" value="1"/>
</dbReference>
<dbReference type="EMBL" id="CP002048">
    <property type="protein sequence ID" value="ADI02989.1"/>
    <property type="molecule type" value="Genomic_DNA"/>
</dbReference>
<dbReference type="Proteomes" id="UP000000378">
    <property type="component" value="Chromosome"/>
</dbReference>
<organism evidence="6 7">
    <name type="scientific">Syntrophothermus lipocalidus (strain DSM 12680 / TGB-C1)</name>
    <dbReference type="NCBI Taxonomy" id="643648"/>
    <lineage>
        <taxon>Bacteria</taxon>
        <taxon>Bacillati</taxon>
        <taxon>Bacillota</taxon>
        <taxon>Clostridia</taxon>
        <taxon>Eubacteriales</taxon>
        <taxon>Syntrophomonadaceae</taxon>
        <taxon>Syntrophothermus</taxon>
    </lineage>
</organism>
<gene>
    <name evidence="5" type="primary">rplJ</name>
    <name evidence="6" type="ordered locus">Slip_2248</name>
</gene>
<dbReference type="PANTHER" id="PTHR11560">
    <property type="entry name" value="39S RIBOSOMAL PROTEIN L10, MITOCHONDRIAL"/>
    <property type="match status" value="1"/>
</dbReference>
<accession>D7CJN4</accession>
<proteinExistence type="inferred from homology"/>
<evidence type="ECO:0000256" key="5">
    <source>
        <dbReference type="HAMAP-Rule" id="MF_00362"/>
    </source>
</evidence>
<reference evidence="6 7" key="2">
    <citation type="journal article" date="2010" name="Stand. Genomic Sci.">
        <title>Complete genome sequence of Syntrophothermus lipocalidus type strain (TGB-C1).</title>
        <authorList>
            <person name="Djao O.D."/>
            <person name="Zhang X."/>
            <person name="Lucas S."/>
            <person name="Lapidus A."/>
            <person name="Del Rio T.G."/>
            <person name="Nolan M."/>
            <person name="Tice H."/>
            <person name="Cheng J.F."/>
            <person name="Han C."/>
            <person name="Tapia R."/>
            <person name="Goodwin L."/>
            <person name="Pitluck S."/>
            <person name="Liolios K."/>
            <person name="Ivanova N."/>
            <person name="Mavromatis K."/>
            <person name="Mikhailova N."/>
            <person name="Ovchinnikova G."/>
            <person name="Pati A."/>
            <person name="Brambilla E."/>
            <person name="Chen A."/>
            <person name="Palaniappan K."/>
            <person name="Land M."/>
            <person name="Hauser L."/>
            <person name="Chang Y.J."/>
            <person name="Jeffries C.D."/>
            <person name="Rohde M."/>
            <person name="Sikorski J."/>
            <person name="Spring S."/>
            <person name="Goker M."/>
            <person name="Detter J.C."/>
            <person name="Woyke T."/>
            <person name="Bristow J."/>
            <person name="Eisen J.A."/>
            <person name="Markowitz V."/>
            <person name="Hugenholtz P."/>
            <person name="Kyrpides N.C."/>
            <person name="Klenk H.P."/>
        </authorList>
    </citation>
    <scope>NUCLEOTIDE SEQUENCE [LARGE SCALE GENOMIC DNA]</scope>
    <source>
        <strain evidence="7">DSM 12680 / TGB-C1</strain>
    </source>
</reference>
<dbReference type="GO" id="GO:0003735">
    <property type="term" value="F:structural constituent of ribosome"/>
    <property type="evidence" value="ECO:0007669"/>
    <property type="project" value="InterPro"/>
</dbReference>
<evidence type="ECO:0000256" key="4">
    <source>
        <dbReference type="ARBA" id="ARBA00035202"/>
    </source>
</evidence>
<dbReference type="OrthoDB" id="9808307at2"/>
<dbReference type="eggNOG" id="COG0244">
    <property type="taxonomic scope" value="Bacteria"/>
</dbReference>
<dbReference type="InterPro" id="IPR002363">
    <property type="entry name" value="Ribosomal_uL10_CS_bac"/>
</dbReference>
<comment type="function">
    <text evidence="5">Forms part of the ribosomal stalk, playing a central role in the interaction of the ribosome with GTP-bound translation factors.</text>
</comment>
<dbReference type="InterPro" id="IPR043141">
    <property type="entry name" value="Ribosomal_uL10-like_sf"/>
</dbReference>
<dbReference type="HOGENOM" id="CLU_092227_2_1_9"/>
<comment type="similarity">
    <text evidence="1 5">Belongs to the universal ribosomal protein uL10 family.</text>
</comment>
<dbReference type="RefSeq" id="WP_013176391.1">
    <property type="nucleotide sequence ID" value="NC_014220.1"/>
</dbReference>
<dbReference type="Pfam" id="PF00466">
    <property type="entry name" value="Ribosomal_L10"/>
    <property type="match status" value="1"/>
</dbReference>
<dbReference type="InterPro" id="IPR001790">
    <property type="entry name" value="Ribosomal_uL10"/>
</dbReference>
<sequence>MPDIEAKRQVVDDLKNRFSRSTVAIFTDYRGLTVAEMTELRNRLRKAGVELKVVKNTLARFALRECGLEEVEPHLEGPNAVVFGYEDPVEPAKIVNDFIKEFKKLEVKAGILDRRVIKVKDIESLAALPPKEVIIAMVLGGLQGPVRGLVYVLNANLSGLARAINAIKEKREAS</sequence>
<reference evidence="7" key="1">
    <citation type="journal article" date="2010" name="Stand. Genomic Sci.">
        <title>Complete genome sequence of Syntrophothermus lipocalidus type strain (TGB-C1T).</title>
        <authorList>
            <consortium name="US DOE Joint Genome Institute (JGI-PGF)"/>
            <person name="Djao O."/>
            <person name="Zhang X."/>
            <person name="Lucas S."/>
            <person name="Lapidus A."/>
            <person name="Glavina Del Rio T."/>
            <person name="Nolan M."/>
            <person name="Tice H."/>
            <person name="Cheng J."/>
            <person name="Han C."/>
            <person name="Tapia R."/>
            <person name="Goodwin L."/>
            <person name="Pitluck S."/>
            <person name="Liolios K."/>
            <person name="Ivanova N."/>
            <person name="Mavromatis K."/>
            <person name="Mikhailova N."/>
            <person name="Ovchinnikova G."/>
            <person name="Pati A."/>
            <person name="Brambilla E."/>
            <person name="Chen A."/>
            <person name="Palaniappan K."/>
            <person name="Land M."/>
            <person name="Hauser L."/>
            <person name="Chang Y."/>
            <person name="Jeffries C."/>
            <person name="Rohde M."/>
            <person name="Sikorski J."/>
            <person name="Spring S."/>
            <person name="Goker M."/>
            <person name="Detter J."/>
            <person name="Woyke T."/>
            <person name="Bristow J."/>
            <person name="Eisen J."/>
            <person name="Markowitz V."/>
            <person name="Hugenholtz P."/>
            <person name="Kyrpides N."/>
            <person name="Klenk H."/>
        </authorList>
    </citation>
    <scope>NUCLEOTIDE SEQUENCE [LARGE SCALE GENOMIC DNA]</scope>
    <source>
        <strain evidence="7">DSM 12680 / TGB-C1</strain>
    </source>
</reference>
<evidence type="ECO:0000313" key="6">
    <source>
        <dbReference type="EMBL" id="ADI02989.1"/>
    </source>
</evidence>
<evidence type="ECO:0000256" key="2">
    <source>
        <dbReference type="ARBA" id="ARBA00022980"/>
    </source>
</evidence>
<keyword evidence="3 5" id="KW-0687">Ribonucleoprotein</keyword>
<dbReference type="NCBIfam" id="NF000955">
    <property type="entry name" value="PRK00099.1-1"/>
    <property type="match status" value="1"/>
</dbReference>
<dbReference type="AlphaFoldDB" id="D7CJN4"/>
<keyword evidence="2 5" id="KW-0689">Ribosomal protein</keyword>
<dbReference type="InterPro" id="IPR047865">
    <property type="entry name" value="Ribosomal_uL10_bac_type"/>
</dbReference>
<keyword evidence="5" id="KW-0694">RNA-binding</keyword>
<dbReference type="InterPro" id="IPR022973">
    <property type="entry name" value="Ribosomal_uL10_bac"/>
</dbReference>
<keyword evidence="5" id="KW-0699">rRNA-binding</keyword>
<dbReference type="HAMAP" id="MF_00362">
    <property type="entry name" value="Ribosomal_uL10"/>
    <property type="match status" value="1"/>
</dbReference>
<dbReference type="KEGG" id="slp:Slip_2248"/>
<dbReference type="Gene3D" id="3.30.70.1730">
    <property type="match status" value="1"/>
</dbReference>
<evidence type="ECO:0000256" key="3">
    <source>
        <dbReference type="ARBA" id="ARBA00023274"/>
    </source>
</evidence>
<dbReference type="Gene3D" id="6.10.250.290">
    <property type="match status" value="1"/>
</dbReference>
<name>D7CJN4_SYNLT</name>
<dbReference type="PROSITE" id="PS01109">
    <property type="entry name" value="RIBOSOMAL_L10"/>
    <property type="match status" value="1"/>
</dbReference>
<dbReference type="GO" id="GO:0006412">
    <property type="term" value="P:translation"/>
    <property type="evidence" value="ECO:0007669"/>
    <property type="project" value="UniProtKB-UniRule"/>
</dbReference>
<dbReference type="SUPFAM" id="SSF160369">
    <property type="entry name" value="Ribosomal protein L10-like"/>
    <property type="match status" value="1"/>
</dbReference>
<comment type="subunit">
    <text evidence="5">Part of the ribosomal stalk of the 50S ribosomal subunit. The N-terminus interacts with L11 and the large rRNA to form the base of the stalk. The C-terminus forms an elongated spine to which L12 dimers bind in a sequential fashion forming a multimeric L10(L12)X complex.</text>
</comment>
<protein>
    <recommendedName>
        <fullName evidence="4 5">Large ribosomal subunit protein uL10</fullName>
    </recommendedName>
</protein>
<dbReference type="STRING" id="643648.Slip_2248"/>
<keyword evidence="7" id="KW-1185">Reference proteome</keyword>